<comment type="caution">
    <text evidence="2">The sequence shown here is derived from an EMBL/GenBank/DDBJ whole genome shotgun (WGS) entry which is preliminary data.</text>
</comment>
<evidence type="ECO:0000256" key="1">
    <source>
        <dbReference type="SAM" id="MobiDB-lite"/>
    </source>
</evidence>
<evidence type="ECO:0000313" key="2">
    <source>
        <dbReference type="EMBL" id="OIR01905.1"/>
    </source>
</evidence>
<proteinExistence type="predicted"/>
<protein>
    <submittedName>
        <fullName evidence="2">Uncharacterized protein</fullName>
    </submittedName>
</protein>
<gene>
    <name evidence="2" type="ORF">GALL_159920</name>
</gene>
<dbReference type="EMBL" id="MLJW01000079">
    <property type="protein sequence ID" value="OIR01905.1"/>
    <property type="molecule type" value="Genomic_DNA"/>
</dbReference>
<sequence length="57" mass="6497">MQQELVDLFGSLPEPAKPLPHSHRYRNPTPNPCKNILVPDSGFHLRLELKCTAFDLD</sequence>
<feature type="region of interest" description="Disordered" evidence="1">
    <location>
        <begin position="10"/>
        <end position="31"/>
    </location>
</feature>
<reference evidence="2" key="1">
    <citation type="submission" date="2016-10" db="EMBL/GenBank/DDBJ databases">
        <title>Sequence of Gallionella enrichment culture.</title>
        <authorList>
            <person name="Poehlein A."/>
            <person name="Muehling M."/>
            <person name="Daniel R."/>
        </authorList>
    </citation>
    <scope>NUCLEOTIDE SEQUENCE</scope>
</reference>
<accession>A0A1J5S0J1</accession>
<organism evidence="2">
    <name type="scientific">mine drainage metagenome</name>
    <dbReference type="NCBI Taxonomy" id="410659"/>
    <lineage>
        <taxon>unclassified sequences</taxon>
        <taxon>metagenomes</taxon>
        <taxon>ecological metagenomes</taxon>
    </lineage>
</organism>
<dbReference type="AlphaFoldDB" id="A0A1J5S0J1"/>
<name>A0A1J5S0J1_9ZZZZ</name>